<dbReference type="OrthoDB" id="6500128at2759"/>
<keyword evidence="13" id="KW-1185">Reference proteome</keyword>
<dbReference type="PANTHER" id="PTHR24223:SF353">
    <property type="entry name" value="ABC TRANSPORTER ATP-BINDING PROTEIN_PERMEASE VMR1-RELATED"/>
    <property type="match status" value="1"/>
</dbReference>
<accession>A0A9W8LQ90</accession>
<dbReference type="PROSITE" id="PS00211">
    <property type="entry name" value="ABC_TRANSPORTER_1"/>
    <property type="match status" value="1"/>
</dbReference>
<feature type="transmembrane region" description="Helical" evidence="9">
    <location>
        <begin position="76"/>
        <end position="99"/>
    </location>
</feature>
<dbReference type="SUPFAM" id="SSF52540">
    <property type="entry name" value="P-loop containing nucleoside triphosphate hydrolases"/>
    <property type="match status" value="1"/>
</dbReference>
<dbReference type="InterPro" id="IPR017871">
    <property type="entry name" value="ABC_transporter-like_CS"/>
</dbReference>
<dbReference type="AlphaFoldDB" id="A0A9W8LQ90"/>
<dbReference type="InterPro" id="IPR036640">
    <property type="entry name" value="ABC1_TM_sf"/>
</dbReference>
<evidence type="ECO:0000256" key="2">
    <source>
        <dbReference type="ARBA" id="ARBA00022448"/>
    </source>
</evidence>
<evidence type="ECO:0000313" key="12">
    <source>
        <dbReference type="EMBL" id="KAJ2793881.1"/>
    </source>
</evidence>
<dbReference type="EMBL" id="JANBUO010002732">
    <property type="protein sequence ID" value="KAJ2793881.1"/>
    <property type="molecule type" value="Genomic_DNA"/>
</dbReference>
<organism evidence="12 13">
    <name type="scientific">Coemansia guatemalensis</name>
    <dbReference type="NCBI Taxonomy" id="2761395"/>
    <lineage>
        <taxon>Eukaryota</taxon>
        <taxon>Fungi</taxon>
        <taxon>Fungi incertae sedis</taxon>
        <taxon>Zoopagomycota</taxon>
        <taxon>Kickxellomycotina</taxon>
        <taxon>Kickxellomycetes</taxon>
        <taxon>Kickxellales</taxon>
        <taxon>Kickxellaceae</taxon>
        <taxon>Coemansia</taxon>
    </lineage>
</organism>
<comment type="subcellular location">
    <subcellularLocation>
        <location evidence="1">Membrane</location>
    </subcellularLocation>
</comment>
<dbReference type="SMART" id="SM00382">
    <property type="entry name" value="AAA"/>
    <property type="match status" value="1"/>
</dbReference>
<keyword evidence="4" id="KW-0677">Repeat</keyword>
<evidence type="ECO:0000256" key="4">
    <source>
        <dbReference type="ARBA" id="ARBA00022737"/>
    </source>
</evidence>
<dbReference type="InterPro" id="IPR003439">
    <property type="entry name" value="ABC_transporter-like_ATP-bd"/>
</dbReference>
<dbReference type="PROSITE" id="PS50893">
    <property type="entry name" value="ABC_TRANSPORTER_2"/>
    <property type="match status" value="1"/>
</dbReference>
<dbReference type="Gene3D" id="3.40.50.300">
    <property type="entry name" value="P-loop containing nucleotide triphosphate hydrolases"/>
    <property type="match status" value="1"/>
</dbReference>
<dbReference type="Pfam" id="PF00005">
    <property type="entry name" value="ABC_tran"/>
    <property type="match status" value="1"/>
</dbReference>
<dbReference type="Proteomes" id="UP001140094">
    <property type="component" value="Unassembled WGS sequence"/>
</dbReference>
<evidence type="ECO:0000313" key="13">
    <source>
        <dbReference type="Proteomes" id="UP001140094"/>
    </source>
</evidence>
<dbReference type="CDD" id="cd18604">
    <property type="entry name" value="ABC_6TM_VMR1_D2_like"/>
    <property type="match status" value="1"/>
</dbReference>
<dbReference type="PROSITE" id="PS50929">
    <property type="entry name" value="ABC_TM1F"/>
    <property type="match status" value="1"/>
</dbReference>
<protein>
    <recommendedName>
        <fullName evidence="14">P-loop containing nucleoside triphosphate hydrolase protein</fullName>
    </recommendedName>
</protein>
<dbReference type="GO" id="GO:0005524">
    <property type="term" value="F:ATP binding"/>
    <property type="evidence" value="ECO:0007669"/>
    <property type="project" value="UniProtKB-KW"/>
</dbReference>
<keyword evidence="6" id="KW-0067">ATP-binding</keyword>
<evidence type="ECO:0008006" key="14">
    <source>
        <dbReference type="Google" id="ProtNLM"/>
    </source>
</evidence>
<dbReference type="Pfam" id="PF00664">
    <property type="entry name" value="ABC_membrane"/>
    <property type="match status" value="1"/>
</dbReference>
<evidence type="ECO:0000259" key="11">
    <source>
        <dbReference type="PROSITE" id="PS50929"/>
    </source>
</evidence>
<evidence type="ECO:0000256" key="8">
    <source>
        <dbReference type="ARBA" id="ARBA00023136"/>
    </source>
</evidence>
<dbReference type="GO" id="GO:0016887">
    <property type="term" value="F:ATP hydrolysis activity"/>
    <property type="evidence" value="ECO:0007669"/>
    <property type="project" value="InterPro"/>
</dbReference>
<feature type="domain" description="ABC transmembrane type-1" evidence="11">
    <location>
        <begin position="1"/>
        <end position="130"/>
    </location>
</feature>
<gene>
    <name evidence="12" type="ORF">H4R20_006403</name>
</gene>
<evidence type="ECO:0000256" key="3">
    <source>
        <dbReference type="ARBA" id="ARBA00022692"/>
    </source>
</evidence>
<dbReference type="InterPro" id="IPR011527">
    <property type="entry name" value="ABC1_TM_dom"/>
</dbReference>
<keyword evidence="3 9" id="KW-0812">Transmembrane</keyword>
<evidence type="ECO:0000256" key="5">
    <source>
        <dbReference type="ARBA" id="ARBA00022741"/>
    </source>
</evidence>
<reference evidence="12" key="1">
    <citation type="submission" date="2022-07" db="EMBL/GenBank/DDBJ databases">
        <title>Phylogenomic reconstructions and comparative analyses of Kickxellomycotina fungi.</title>
        <authorList>
            <person name="Reynolds N.K."/>
            <person name="Stajich J.E."/>
            <person name="Barry K."/>
            <person name="Grigoriev I.V."/>
            <person name="Crous P."/>
            <person name="Smith M.E."/>
        </authorList>
    </citation>
    <scope>NUCLEOTIDE SEQUENCE</scope>
    <source>
        <strain evidence="12">NRRL 1565</strain>
    </source>
</reference>
<dbReference type="CDD" id="cd03244">
    <property type="entry name" value="ABCC_MRP_domain2"/>
    <property type="match status" value="1"/>
</dbReference>
<dbReference type="Gene3D" id="1.20.1560.10">
    <property type="entry name" value="ABC transporter type 1, transmembrane domain"/>
    <property type="match status" value="1"/>
</dbReference>
<dbReference type="InterPro" id="IPR003593">
    <property type="entry name" value="AAA+_ATPase"/>
</dbReference>
<keyword evidence="2" id="KW-0813">Transport</keyword>
<dbReference type="InterPro" id="IPR050173">
    <property type="entry name" value="ABC_transporter_C-like"/>
</dbReference>
<keyword evidence="5" id="KW-0547">Nucleotide-binding</keyword>
<sequence length="468" mass="51623">MAYWFIGALYISASREIKRFESVTKSPIYTHFGETLNGVSTIRAYGHEKRFIEANYNKIDDNAQPKIYMTAANRWLGIRVDLTGAFVSFLAGLFALMASGGRVDAGLAGMSLSYALNFTQHVLWVVRFYSINEMNLNSVERVVEYLDITPEAPVSIPDRVPPAEWPAEGRISVEDLVLQYAASLPPVIHGISFEVRPREKIGIVGRTGAGKSSLALAMLRIVEASAGRILIDGVDISQIGVGDLRSQLTIIPQDPVLFTGTIRSNLDPFNKHSDSELWLALRRAHLLGGDVCEASQVNSAGTISEHVSPESSNGRIIIHESSTADGKICTIDGLDMAVSENGFNFSQGQRQLIALARALVKRTRVIILDEATASVDFDTDAKIQATIRNEFRESTLLCIAHRLRTIVDYDRVLVLDQGKVVEYDTPYQLLSKSKGLFQHMCLRSGEYDFLFAAAKRKQLATDASNAKH</sequence>
<keyword evidence="7 9" id="KW-1133">Transmembrane helix</keyword>
<feature type="domain" description="ABC transporter" evidence="10">
    <location>
        <begin position="171"/>
        <end position="442"/>
    </location>
</feature>
<evidence type="ECO:0000259" key="10">
    <source>
        <dbReference type="PROSITE" id="PS50893"/>
    </source>
</evidence>
<dbReference type="GO" id="GO:0000329">
    <property type="term" value="C:fungal-type vacuole membrane"/>
    <property type="evidence" value="ECO:0007669"/>
    <property type="project" value="TreeGrafter"/>
</dbReference>
<dbReference type="SUPFAM" id="SSF90123">
    <property type="entry name" value="ABC transporter transmembrane region"/>
    <property type="match status" value="1"/>
</dbReference>
<evidence type="ECO:0000256" key="6">
    <source>
        <dbReference type="ARBA" id="ARBA00022840"/>
    </source>
</evidence>
<dbReference type="GO" id="GO:0140359">
    <property type="term" value="F:ABC-type transporter activity"/>
    <property type="evidence" value="ECO:0007669"/>
    <property type="project" value="InterPro"/>
</dbReference>
<evidence type="ECO:0000256" key="9">
    <source>
        <dbReference type="SAM" id="Phobius"/>
    </source>
</evidence>
<proteinExistence type="predicted"/>
<keyword evidence="8 9" id="KW-0472">Membrane</keyword>
<name>A0A9W8LQ90_9FUNG</name>
<dbReference type="PANTHER" id="PTHR24223">
    <property type="entry name" value="ATP-BINDING CASSETTE SUB-FAMILY C"/>
    <property type="match status" value="1"/>
</dbReference>
<dbReference type="InterPro" id="IPR027417">
    <property type="entry name" value="P-loop_NTPase"/>
</dbReference>
<evidence type="ECO:0000256" key="7">
    <source>
        <dbReference type="ARBA" id="ARBA00022989"/>
    </source>
</evidence>
<evidence type="ECO:0000256" key="1">
    <source>
        <dbReference type="ARBA" id="ARBA00004370"/>
    </source>
</evidence>
<comment type="caution">
    <text evidence="12">The sequence shown here is derived from an EMBL/GenBank/DDBJ whole genome shotgun (WGS) entry which is preliminary data.</text>
</comment>